<evidence type="ECO:0000256" key="1">
    <source>
        <dbReference type="SAM" id="Phobius"/>
    </source>
</evidence>
<evidence type="ECO:0000313" key="3">
    <source>
        <dbReference type="Proteomes" id="UP001205185"/>
    </source>
</evidence>
<protein>
    <submittedName>
        <fullName evidence="2">Uncharacterized protein</fullName>
    </submittedName>
</protein>
<dbReference type="NCBIfam" id="NF046119">
    <property type="entry name" value="memb_SCO4225"/>
    <property type="match status" value="1"/>
</dbReference>
<feature type="transmembrane region" description="Helical" evidence="1">
    <location>
        <begin position="15"/>
        <end position="36"/>
    </location>
</feature>
<dbReference type="RefSeq" id="WP_253886678.1">
    <property type="nucleotide sequence ID" value="NZ_BAAAVB010000012.1"/>
</dbReference>
<proteinExistence type="predicted"/>
<keyword evidence="3" id="KW-1185">Reference proteome</keyword>
<keyword evidence="1" id="KW-1133">Transmembrane helix</keyword>
<evidence type="ECO:0000313" key="2">
    <source>
        <dbReference type="EMBL" id="MCP2269700.1"/>
    </source>
</evidence>
<keyword evidence="1" id="KW-0812">Transmembrane</keyword>
<feature type="transmembrane region" description="Helical" evidence="1">
    <location>
        <begin position="74"/>
        <end position="94"/>
    </location>
</feature>
<accession>A0ABT1IAN2</accession>
<reference evidence="2 3" key="1">
    <citation type="submission" date="2022-06" db="EMBL/GenBank/DDBJ databases">
        <title>Genomic Encyclopedia of Archaeal and Bacterial Type Strains, Phase II (KMG-II): from individual species to whole genera.</title>
        <authorList>
            <person name="Goeker M."/>
        </authorList>
    </citation>
    <scope>NUCLEOTIDE SEQUENCE [LARGE SCALE GENOMIC DNA]</scope>
    <source>
        <strain evidence="2 3">DSM 44255</strain>
    </source>
</reference>
<dbReference type="Pfam" id="PF25637">
    <property type="entry name" value="DUF7942"/>
    <property type="match status" value="1"/>
</dbReference>
<feature type="transmembrane region" description="Helical" evidence="1">
    <location>
        <begin position="42"/>
        <end position="62"/>
    </location>
</feature>
<dbReference type="Proteomes" id="UP001205185">
    <property type="component" value="Unassembled WGS sequence"/>
</dbReference>
<dbReference type="InterPro" id="IPR057702">
    <property type="entry name" value="DUF7942"/>
</dbReference>
<comment type="caution">
    <text evidence="2">The sequence shown here is derived from an EMBL/GenBank/DDBJ whole genome shotgun (WGS) entry which is preliminary data.</text>
</comment>
<keyword evidence="1" id="KW-0472">Membrane</keyword>
<gene>
    <name evidence="2" type="ORF">LV75_002189</name>
</gene>
<name>A0ABT1IAN2_9PSEU</name>
<organism evidence="2 3">
    <name type="scientific">Actinokineospora diospyrosa</name>
    <dbReference type="NCBI Taxonomy" id="103728"/>
    <lineage>
        <taxon>Bacteria</taxon>
        <taxon>Bacillati</taxon>
        <taxon>Actinomycetota</taxon>
        <taxon>Actinomycetes</taxon>
        <taxon>Pseudonocardiales</taxon>
        <taxon>Pseudonocardiaceae</taxon>
        <taxon>Actinokineospora</taxon>
    </lineage>
</organism>
<dbReference type="EMBL" id="JAMTCO010000005">
    <property type="protein sequence ID" value="MCP2269700.1"/>
    <property type="molecule type" value="Genomic_DNA"/>
</dbReference>
<sequence>MTTTRWSNQRRARKVVLGYVGVITLAFIAVAVLLAVHTGPDASFAGVLAIAVTLPASLLVVLTPDLAPPWDGVLTTAVLVAGALVQAWLLWLLFRGHRLD</sequence>